<feature type="binding site" evidence="7">
    <location>
        <position position="211"/>
    </location>
    <ligand>
        <name>Mg(2+)</name>
        <dbReference type="ChEBI" id="CHEBI:18420"/>
        <label>1</label>
        <note>catalytic</note>
    </ligand>
</feature>
<reference evidence="8 9" key="1">
    <citation type="submission" date="2018-11" db="EMBL/GenBank/DDBJ databases">
        <title>Pseudaminobacter arsenicus sp. nov., an arsenic-resistant bacterium isolated from arsenic-rich aquifers.</title>
        <authorList>
            <person name="Mu Y."/>
        </authorList>
    </citation>
    <scope>NUCLEOTIDE SEQUENCE [LARGE SCALE GENOMIC DNA]</scope>
    <source>
        <strain evidence="8 9">CB3</strain>
    </source>
</reference>
<comment type="function">
    <text evidence="6">Converts adenosine-3',5'-bisphosphate (PAP) to AMP.</text>
</comment>
<keyword evidence="2 6" id="KW-1003">Cell membrane</keyword>
<proteinExistence type="inferred from homology"/>
<dbReference type="PRINTS" id="PR00377">
    <property type="entry name" value="IMPHPHTASES"/>
</dbReference>
<sequence>MDDLDLVTLAARLADQAGAEILAIRARGYTVSEKLDRSPVTDADLISQRTILNGLRTRTPDIPAIAEESATNRAEPIPSVFWLVDPLDGTREFAANLDEFVVNIGLIRDHEVVLGAVAAPARHEVYTGVVGRGAWKRTGGTDMPIQVRDVPRDGPVALVSRHDADDQRLPSMLARYEVAETVRMGSGLKFCRIAEGKADLYVRPGRTMEWDTAAPHAILQAAGGTVLTTEGKPLLYGKPNWENPSFVCAGAQSARSRDQDGGPAPAGD</sequence>
<keyword evidence="9" id="KW-1185">Reference proteome</keyword>
<feature type="binding site" evidence="6">
    <location>
        <position position="67"/>
    </location>
    <ligand>
        <name>Mg(2+)</name>
        <dbReference type="ChEBI" id="CHEBI:18420"/>
        <label>1</label>
    </ligand>
</feature>
<dbReference type="Gene3D" id="3.30.540.10">
    <property type="entry name" value="Fructose-1,6-Bisphosphatase, subunit A, domain 1"/>
    <property type="match status" value="1"/>
</dbReference>
<dbReference type="PANTHER" id="PTHR43028:SF5">
    <property type="entry name" value="3'(2'),5'-BISPHOSPHATE NUCLEOTIDASE 1"/>
    <property type="match status" value="1"/>
</dbReference>
<feature type="binding site" evidence="6">
    <location>
        <position position="88"/>
    </location>
    <ligand>
        <name>Mg(2+)</name>
        <dbReference type="ChEBI" id="CHEBI:18420"/>
        <label>2</label>
    </ligand>
</feature>
<feature type="binding site" evidence="6">
    <location>
        <position position="211"/>
    </location>
    <ligand>
        <name>Mg(2+)</name>
        <dbReference type="ChEBI" id="CHEBI:18420"/>
        <label>2</label>
    </ligand>
</feature>
<comment type="cofactor">
    <cofactor evidence="6 7">
        <name>Mg(2+)</name>
        <dbReference type="ChEBI" id="CHEBI:18420"/>
    </cofactor>
</comment>
<keyword evidence="4 6" id="KW-0378">Hydrolase</keyword>
<dbReference type="HAMAP" id="MF_02095">
    <property type="entry name" value="CysQ"/>
    <property type="match status" value="1"/>
</dbReference>
<feature type="binding site" evidence="7">
    <location>
        <position position="85"/>
    </location>
    <ligand>
        <name>Mg(2+)</name>
        <dbReference type="ChEBI" id="CHEBI:18420"/>
        <label>1</label>
        <note>catalytic</note>
    </ligand>
</feature>
<comment type="similarity">
    <text evidence="1 6">Belongs to the inositol monophosphatase superfamily. CysQ family.</text>
</comment>
<dbReference type="InterPro" id="IPR020550">
    <property type="entry name" value="Inositol_monophosphatase_CS"/>
</dbReference>
<keyword evidence="5 6" id="KW-0472">Membrane</keyword>
<feature type="binding site" evidence="7">
    <location>
        <position position="88"/>
    </location>
    <ligand>
        <name>Mg(2+)</name>
        <dbReference type="ChEBI" id="CHEBI:18420"/>
        <label>1</label>
        <note>catalytic</note>
    </ligand>
</feature>
<dbReference type="InterPro" id="IPR000760">
    <property type="entry name" value="Inositol_monophosphatase-like"/>
</dbReference>
<dbReference type="GO" id="GO:0005886">
    <property type="term" value="C:plasma membrane"/>
    <property type="evidence" value="ECO:0007669"/>
    <property type="project" value="UniProtKB-SubCell"/>
</dbReference>
<dbReference type="SUPFAM" id="SSF56655">
    <property type="entry name" value="Carbohydrate phosphatase"/>
    <property type="match status" value="1"/>
</dbReference>
<dbReference type="PANTHER" id="PTHR43028">
    <property type="entry name" value="3'(2'),5'-BISPHOSPHATE NUCLEOTIDASE 1"/>
    <property type="match status" value="1"/>
</dbReference>
<evidence type="ECO:0000256" key="1">
    <source>
        <dbReference type="ARBA" id="ARBA00005289"/>
    </source>
</evidence>
<keyword evidence="6 7" id="KW-0460">Magnesium</keyword>
<gene>
    <name evidence="6 8" type="primary">cysQ</name>
    <name evidence="8" type="ORF">EET67_20150</name>
</gene>
<dbReference type="GO" id="GO:0046854">
    <property type="term" value="P:phosphatidylinositol phosphate biosynthetic process"/>
    <property type="evidence" value="ECO:0007669"/>
    <property type="project" value="InterPro"/>
</dbReference>
<evidence type="ECO:0000313" key="9">
    <source>
        <dbReference type="Proteomes" id="UP000281647"/>
    </source>
</evidence>
<evidence type="ECO:0000256" key="7">
    <source>
        <dbReference type="PIRSR" id="PIRSR600760-2"/>
    </source>
</evidence>
<keyword evidence="3 6" id="KW-0997">Cell inner membrane</keyword>
<dbReference type="OrthoDB" id="9785695at2"/>
<dbReference type="PROSITE" id="PS00630">
    <property type="entry name" value="IMP_2"/>
    <property type="match status" value="1"/>
</dbReference>
<name>A0A432V1H4_9HYPH</name>
<evidence type="ECO:0000256" key="5">
    <source>
        <dbReference type="ARBA" id="ARBA00023136"/>
    </source>
</evidence>
<evidence type="ECO:0000256" key="2">
    <source>
        <dbReference type="ARBA" id="ARBA00022475"/>
    </source>
</evidence>
<dbReference type="Proteomes" id="UP000281647">
    <property type="component" value="Unassembled WGS sequence"/>
</dbReference>
<feature type="binding site" evidence="6">
    <location>
        <begin position="87"/>
        <end position="90"/>
    </location>
    <ligand>
        <name>substrate</name>
    </ligand>
</feature>
<dbReference type="InterPro" id="IPR006240">
    <property type="entry name" value="CysQ"/>
</dbReference>
<dbReference type="NCBIfam" id="TIGR01331">
    <property type="entry name" value="bisphos_cysQ"/>
    <property type="match status" value="1"/>
</dbReference>
<dbReference type="AlphaFoldDB" id="A0A432V1H4"/>
<comment type="caution">
    <text evidence="8">The sequence shown here is derived from an EMBL/GenBank/DDBJ whole genome shotgun (WGS) entry which is preliminary data.</text>
</comment>
<accession>A0A432V1H4</accession>
<dbReference type="GO" id="GO:0000103">
    <property type="term" value="P:sulfate assimilation"/>
    <property type="evidence" value="ECO:0007669"/>
    <property type="project" value="TreeGrafter"/>
</dbReference>
<comment type="subcellular location">
    <subcellularLocation>
        <location evidence="6">Cell inner membrane</location>
        <topology evidence="6">Peripheral membrane protein</topology>
        <orientation evidence="6">Cytoplasmic side</orientation>
    </subcellularLocation>
</comment>
<dbReference type="GO" id="GO:0050427">
    <property type="term" value="P:3'-phosphoadenosine 5'-phosphosulfate metabolic process"/>
    <property type="evidence" value="ECO:0007669"/>
    <property type="project" value="TreeGrafter"/>
</dbReference>
<dbReference type="EC" id="3.1.3.7" evidence="6"/>
<feature type="binding site" evidence="7">
    <location>
        <position position="87"/>
    </location>
    <ligand>
        <name>Mg(2+)</name>
        <dbReference type="ChEBI" id="CHEBI:18420"/>
        <label>1</label>
        <note>catalytic</note>
    </ligand>
</feature>
<evidence type="ECO:0000256" key="4">
    <source>
        <dbReference type="ARBA" id="ARBA00022801"/>
    </source>
</evidence>
<keyword evidence="6 7" id="KW-0479">Metal-binding</keyword>
<feature type="binding site" evidence="6">
    <location>
        <position position="85"/>
    </location>
    <ligand>
        <name>Mg(2+)</name>
        <dbReference type="ChEBI" id="CHEBI:18420"/>
        <label>1</label>
    </ligand>
</feature>
<evidence type="ECO:0000313" key="8">
    <source>
        <dbReference type="EMBL" id="RUM96029.1"/>
    </source>
</evidence>
<dbReference type="Pfam" id="PF00459">
    <property type="entry name" value="Inositol_P"/>
    <property type="match status" value="1"/>
</dbReference>
<dbReference type="GO" id="GO:0008441">
    <property type="term" value="F:3'(2'),5'-bisphosphate nucleotidase activity"/>
    <property type="evidence" value="ECO:0007669"/>
    <property type="project" value="UniProtKB-UniRule"/>
</dbReference>
<feature type="binding site" evidence="7">
    <location>
        <position position="67"/>
    </location>
    <ligand>
        <name>Mg(2+)</name>
        <dbReference type="ChEBI" id="CHEBI:18420"/>
        <label>1</label>
        <note>catalytic</note>
    </ligand>
</feature>
<comment type="catalytic activity">
    <reaction evidence="6">
        <text>adenosine 3',5'-bisphosphate + H2O = AMP + phosphate</text>
        <dbReference type="Rhea" id="RHEA:10040"/>
        <dbReference type="ChEBI" id="CHEBI:15377"/>
        <dbReference type="ChEBI" id="CHEBI:43474"/>
        <dbReference type="ChEBI" id="CHEBI:58343"/>
        <dbReference type="ChEBI" id="CHEBI:456215"/>
        <dbReference type="EC" id="3.1.3.7"/>
    </reaction>
</comment>
<protein>
    <recommendedName>
        <fullName evidence="6">3'(2'),5'-bisphosphate nucleotidase CysQ</fullName>
        <ecNumber evidence="6">3.1.3.7</ecNumber>
    </recommendedName>
    <alternativeName>
        <fullName evidence="6">3'(2'),5-bisphosphonucleoside 3'(2')-phosphohydrolase</fullName>
    </alternativeName>
    <alternativeName>
        <fullName evidence="6">3'-phosphoadenosine 5'-phosphate phosphatase</fullName>
        <shortName evidence="6">PAP phosphatase</shortName>
    </alternativeName>
</protein>
<dbReference type="GO" id="GO:0000287">
    <property type="term" value="F:magnesium ion binding"/>
    <property type="evidence" value="ECO:0007669"/>
    <property type="project" value="UniProtKB-UniRule"/>
</dbReference>
<feature type="binding site" evidence="6">
    <location>
        <position position="211"/>
    </location>
    <ligand>
        <name>substrate</name>
    </ligand>
</feature>
<feature type="binding site" evidence="6">
    <location>
        <position position="87"/>
    </location>
    <ligand>
        <name>Mg(2+)</name>
        <dbReference type="ChEBI" id="CHEBI:18420"/>
        <label>1</label>
    </ligand>
</feature>
<feature type="binding site" evidence="6">
    <location>
        <position position="67"/>
    </location>
    <ligand>
        <name>substrate</name>
    </ligand>
</feature>
<organism evidence="8 9">
    <name type="scientific">Borborobacter arsenicus</name>
    <dbReference type="NCBI Taxonomy" id="1851146"/>
    <lineage>
        <taxon>Bacteria</taxon>
        <taxon>Pseudomonadati</taxon>
        <taxon>Pseudomonadota</taxon>
        <taxon>Alphaproteobacteria</taxon>
        <taxon>Hyphomicrobiales</taxon>
        <taxon>Phyllobacteriaceae</taxon>
        <taxon>Borborobacter</taxon>
    </lineage>
</organism>
<dbReference type="InterPro" id="IPR050725">
    <property type="entry name" value="CysQ/Inositol_MonoPase"/>
</dbReference>
<dbReference type="CDD" id="cd01638">
    <property type="entry name" value="CysQ"/>
    <property type="match status" value="1"/>
</dbReference>
<evidence type="ECO:0000256" key="3">
    <source>
        <dbReference type="ARBA" id="ARBA00022519"/>
    </source>
</evidence>
<dbReference type="Gene3D" id="3.40.190.80">
    <property type="match status" value="1"/>
</dbReference>
<evidence type="ECO:0000256" key="6">
    <source>
        <dbReference type="HAMAP-Rule" id="MF_02095"/>
    </source>
</evidence>
<feature type="binding site" evidence="6">
    <location>
        <position position="85"/>
    </location>
    <ligand>
        <name>Mg(2+)</name>
        <dbReference type="ChEBI" id="CHEBI:18420"/>
        <label>2</label>
    </ligand>
</feature>
<dbReference type="EMBL" id="RKST01000026">
    <property type="protein sequence ID" value="RUM96029.1"/>
    <property type="molecule type" value="Genomic_DNA"/>
</dbReference>